<dbReference type="PANTHER" id="PTHR11474:SF126">
    <property type="entry name" value="TYROSINASE-LIKE PROTEIN TYR-1-RELATED"/>
    <property type="match status" value="1"/>
</dbReference>
<evidence type="ECO:0000313" key="4">
    <source>
        <dbReference type="EMBL" id="AGZ84289.1"/>
    </source>
</evidence>
<accession>U5Y4R7</accession>
<proteinExistence type="evidence at transcript level"/>
<dbReference type="SUPFAM" id="SSF48056">
    <property type="entry name" value="Di-copper centre-containing domain"/>
    <property type="match status" value="1"/>
</dbReference>
<keyword evidence="1" id="KW-0479">Metal-binding</keyword>
<reference evidence="4" key="1">
    <citation type="journal article" date="2013" name="Nat. Biotechnol.">
        <title>Accelerating the design of biomimetic materials by integrating RNA-seq with proteomics and materials science.</title>
        <authorList>
            <person name="Guerette P.A."/>
            <person name="Hoon S."/>
            <person name="Seow Y."/>
            <person name="Raida M."/>
            <person name="Masic A."/>
            <person name="Wong F.T."/>
            <person name="Ho V.H."/>
            <person name="Kong K.W."/>
            <person name="Demirel M.C."/>
            <person name="Pena-Francesch A."/>
            <person name="Amini S."/>
            <person name="Tay G.Z."/>
            <person name="Ding D."/>
            <person name="Miserez A."/>
        </authorList>
    </citation>
    <scope>NUCLEOTIDE SEQUENCE</scope>
    <source>
        <tissue evidence="4">Foot</tissue>
    </source>
</reference>
<dbReference type="InterPro" id="IPR008922">
    <property type="entry name" value="Di-copper_centre_dom_sf"/>
</dbReference>
<dbReference type="PRINTS" id="PR00092">
    <property type="entry name" value="TYROSINASE"/>
</dbReference>
<dbReference type="GO" id="GO:0046872">
    <property type="term" value="F:metal ion binding"/>
    <property type="evidence" value="ECO:0007669"/>
    <property type="project" value="UniProtKB-KW"/>
</dbReference>
<evidence type="ECO:0000256" key="2">
    <source>
        <dbReference type="ARBA" id="ARBA00023008"/>
    </source>
</evidence>
<keyword evidence="2" id="KW-0186">Copper</keyword>
<name>U5Y4R7_PERVI</name>
<dbReference type="InterPro" id="IPR050316">
    <property type="entry name" value="Tyrosinase/Hemocyanin"/>
</dbReference>
<feature type="domain" description="Tyrosinase copper-binding" evidence="3">
    <location>
        <begin position="121"/>
        <end position="296"/>
    </location>
</feature>
<protein>
    <submittedName>
        <fullName evidence="4">Tyrosinase 2</fullName>
    </submittedName>
</protein>
<dbReference type="Gene3D" id="1.10.1280.10">
    <property type="entry name" value="Di-copper center containing domain from catechol oxidase"/>
    <property type="match status" value="1"/>
</dbReference>
<dbReference type="GO" id="GO:0016491">
    <property type="term" value="F:oxidoreductase activity"/>
    <property type="evidence" value="ECO:0007669"/>
    <property type="project" value="InterPro"/>
</dbReference>
<dbReference type="Pfam" id="PF00264">
    <property type="entry name" value="Tyrosinase"/>
    <property type="match status" value="1"/>
</dbReference>
<dbReference type="AlphaFoldDB" id="U5Y4R7"/>
<dbReference type="EMBL" id="KF318705">
    <property type="protein sequence ID" value="AGZ84289.1"/>
    <property type="molecule type" value="mRNA"/>
</dbReference>
<evidence type="ECO:0000256" key="1">
    <source>
        <dbReference type="ARBA" id="ARBA00022723"/>
    </source>
</evidence>
<evidence type="ECO:0000259" key="3">
    <source>
        <dbReference type="Pfam" id="PF00264"/>
    </source>
</evidence>
<sequence>MVEFSAFMPDMNHVLPLLVILLYHQYDVTMSKVISEGFPGEIADCRYVERSELYTCIRSKFDNPDWIPDSGPKLQLRLRQDFYWHPTKRIRRECRAIPREEWHALCDAINKLKKDKTFAPNVYDNFADYHTNEAVNSIHFGPNFFGWHRIFILVFEELLRKVNPNVTLCYWDSRLDHNMKHPEKSIMFTKEFFGNTKGPVVTGPFAGWKTIRNIPLRRNSAQEGELISTAAFDKVLSKHYHVQITTPTADDDSNVESLHNGVHAYIGGQMNDFNTSSQDICFWFHHAFIDSVWEKFCSKLRNKGLDPQEDYVIIDERLHRPRRLMDHFFPFKNIDGYSDYFPRNIYKYEEYATCPDCLNSPYLKCNNVTNKCYSIQENEPKRLVFKPLKKIETNHLSAPKDEFKIISGKENLESMVFVPVKVVFRDAVHKSIRKQYIAGCEYQKKDIDVCKKSVAIVESHGMSYHGKYRNYVINDACVPQWVYAFVGVRDPALGDSMSFISVTDKLGNHCFAYCLDLEAKKYRSCSGVIKLTTDTPRMYSKSLDDAKASGFPFSPLEADTLDPRIQLSFLCY</sequence>
<dbReference type="InterPro" id="IPR002227">
    <property type="entry name" value="Tyrosinase_Cu-bd"/>
</dbReference>
<dbReference type="PANTHER" id="PTHR11474">
    <property type="entry name" value="TYROSINASE FAMILY MEMBER"/>
    <property type="match status" value="1"/>
</dbReference>
<organism evidence="4">
    <name type="scientific">Perna viridis</name>
    <name type="common">Asian green mussel</name>
    <name type="synonym">Mytilus viridis</name>
    <dbReference type="NCBI Taxonomy" id="73031"/>
    <lineage>
        <taxon>Eukaryota</taxon>
        <taxon>Metazoa</taxon>
        <taxon>Spiralia</taxon>
        <taxon>Lophotrochozoa</taxon>
        <taxon>Mollusca</taxon>
        <taxon>Bivalvia</taxon>
        <taxon>Autobranchia</taxon>
        <taxon>Pteriomorphia</taxon>
        <taxon>Mytilida</taxon>
        <taxon>Mytiloidea</taxon>
        <taxon>Mytilidae</taxon>
        <taxon>Mytilinae</taxon>
        <taxon>Perna</taxon>
    </lineage>
</organism>